<dbReference type="Pfam" id="PF00668">
    <property type="entry name" value="Condensation"/>
    <property type="match status" value="1"/>
</dbReference>
<dbReference type="InterPro" id="IPR023213">
    <property type="entry name" value="CAT-like_dom_sf"/>
</dbReference>
<sequence length="493" mass="53632">MDLNLITHWRPQPGRVVEWGVTDACAASAAGAEINRDLPPTTMQDRHFRRARIAAENGDPQSPWIGIAFDFDGPLDRAAMTRALTKYVRRHDTLHSWFSFDAAMADPSDPNFPVRRHVVPPETIDLTYREGQELSDPEDVRALVERKFATETSGLGWPAFVFGAVEHLSPQSPGFTLFHAIDHAHTDMYSMVLTYAELRACYAAETTGTDIELPAAGSYAQLGRAEQELSATLTMESPEVHEWLGYLMRSGGSFPGFALPLGAEDTPKPAIGSRFELADDIECEKFGAVCKENGSNFIGGIFTALAITEFELAGRDKFIALSPVSTRSEADTFSQGWYVNLIPVGIDIGEQQTFTQLAEIGQQAYHRGKSLLHVSVQQVIDVVLAAMGEAGASTGITKTLTPPPIVSYIDGRRTPGSETYVETNATGIVGGKETQIASMWINRVQTGTWMAISHPDTPTAHESVTRFAKHLANVITTVATQGDYSISRASGVA</sequence>
<dbReference type="GO" id="GO:0003824">
    <property type="term" value="F:catalytic activity"/>
    <property type="evidence" value="ECO:0007669"/>
    <property type="project" value="InterPro"/>
</dbReference>
<dbReference type="Gene3D" id="3.30.559.10">
    <property type="entry name" value="Chloramphenicol acetyltransferase-like domain"/>
    <property type="match status" value="1"/>
</dbReference>
<reference evidence="1" key="1">
    <citation type="submission" date="2019-07" db="EMBL/GenBank/DDBJ databases">
        <title>Genomic Encyclopedia of Type Strains, Phase IV (KMG-IV): sequencing the most valuable type-strain genomes for metagenomic binning, comparative biology and taxonomic classification.</title>
        <authorList>
            <person name="Goeker M."/>
        </authorList>
    </citation>
    <scope>NUCLEOTIDE SEQUENCE</scope>
    <source>
        <strain evidence="1">DSM 44596</strain>
    </source>
</reference>
<proteinExistence type="predicted"/>
<dbReference type="AlphaFoldDB" id="A0A652YY84"/>
<dbReference type="SUPFAM" id="SSF52777">
    <property type="entry name" value="CoA-dependent acyltransferases"/>
    <property type="match status" value="2"/>
</dbReference>
<accession>A0A652YY84</accession>
<dbReference type="EMBL" id="VNIQ01000001">
    <property type="protein sequence ID" value="TYQ08430.1"/>
    <property type="molecule type" value="Genomic_DNA"/>
</dbReference>
<name>A0A652YY84_NOCGL</name>
<protein>
    <submittedName>
        <fullName evidence="1">Condensation domain-containing protein</fullName>
    </submittedName>
</protein>
<dbReference type="InterPro" id="IPR001242">
    <property type="entry name" value="Condensation_dom"/>
</dbReference>
<organism evidence="1">
    <name type="scientific">Nocardia globerula</name>
    <dbReference type="NCBI Taxonomy" id="1818"/>
    <lineage>
        <taxon>Bacteria</taxon>
        <taxon>Bacillati</taxon>
        <taxon>Actinomycetota</taxon>
        <taxon>Actinomycetes</taxon>
        <taxon>Mycobacteriales</taxon>
        <taxon>Nocardiaceae</taxon>
        <taxon>Nocardia</taxon>
    </lineage>
</organism>
<dbReference type="GO" id="GO:0008610">
    <property type="term" value="P:lipid biosynthetic process"/>
    <property type="evidence" value="ECO:0007669"/>
    <property type="project" value="UniProtKB-ARBA"/>
</dbReference>
<dbReference type="Gene3D" id="3.30.559.30">
    <property type="entry name" value="Nonribosomal peptide synthetase, condensation domain"/>
    <property type="match status" value="1"/>
</dbReference>
<gene>
    <name evidence="1" type="ORF">FNL38_101802</name>
</gene>
<comment type="caution">
    <text evidence="1">The sequence shown here is derived from an EMBL/GenBank/DDBJ whole genome shotgun (WGS) entry which is preliminary data.</text>
</comment>
<evidence type="ECO:0000313" key="1">
    <source>
        <dbReference type="EMBL" id="TYQ08430.1"/>
    </source>
</evidence>